<accession>A0A9D2M0A5</accession>
<evidence type="ECO:0000256" key="4">
    <source>
        <dbReference type="PIRSR" id="PIRSR602678-1"/>
    </source>
</evidence>
<dbReference type="Proteomes" id="UP000824214">
    <property type="component" value="Unassembled WGS sequence"/>
</dbReference>
<reference evidence="5" key="1">
    <citation type="journal article" date="2021" name="PeerJ">
        <title>Extensive microbial diversity within the chicken gut microbiome revealed by metagenomics and culture.</title>
        <authorList>
            <person name="Gilroy R."/>
            <person name="Ravi A."/>
            <person name="Getino M."/>
            <person name="Pursley I."/>
            <person name="Horton D.L."/>
            <person name="Alikhan N.F."/>
            <person name="Baker D."/>
            <person name="Gharbi K."/>
            <person name="Hall N."/>
            <person name="Watson M."/>
            <person name="Adriaenssens E.M."/>
            <person name="Foster-Nyarko E."/>
            <person name="Jarju S."/>
            <person name="Secka A."/>
            <person name="Antonio M."/>
            <person name="Oren A."/>
            <person name="Chaudhuri R.R."/>
            <person name="La Ragione R."/>
            <person name="Hildebrand F."/>
            <person name="Pallen M.J."/>
        </authorList>
    </citation>
    <scope>NUCLEOTIDE SEQUENCE</scope>
    <source>
        <strain evidence="5">ChiBcolR8-3208</strain>
    </source>
</reference>
<protein>
    <recommendedName>
        <fullName evidence="2">GTP cyclohydrolase 1 type 2 homolog</fullName>
    </recommendedName>
</protein>
<feature type="binding site" evidence="4">
    <location>
        <position position="222"/>
    </location>
    <ligand>
        <name>a divalent metal cation</name>
        <dbReference type="ChEBI" id="CHEBI:60240"/>
        <label>1</label>
    </ligand>
</feature>
<evidence type="ECO:0000313" key="6">
    <source>
        <dbReference type="Proteomes" id="UP000824214"/>
    </source>
</evidence>
<evidence type="ECO:0000256" key="3">
    <source>
        <dbReference type="ARBA" id="ARBA00022723"/>
    </source>
</evidence>
<dbReference type="NCBIfam" id="TIGR00486">
    <property type="entry name" value="YbgI_SA1388"/>
    <property type="match status" value="1"/>
</dbReference>
<organism evidence="5 6">
    <name type="scientific">Candidatus Acutalibacter ornithocaccae</name>
    <dbReference type="NCBI Taxonomy" id="2838416"/>
    <lineage>
        <taxon>Bacteria</taxon>
        <taxon>Bacillati</taxon>
        <taxon>Bacillota</taxon>
        <taxon>Clostridia</taxon>
        <taxon>Eubacteriales</taxon>
        <taxon>Acutalibacteraceae</taxon>
        <taxon>Acutalibacter</taxon>
    </lineage>
</organism>
<dbReference type="GO" id="GO:0005737">
    <property type="term" value="C:cytoplasm"/>
    <property type="evidence" value="ECO:0007669"/>
    <property type="project" value="TreeGrafter"/>
</dbReference>
<dbReference type="InterPro" id="IPR036069">
    <property type="entry name" value="DUF34/NIF3_sf"/>
</dbReference>
<gene>
    <name evidence="5" type="ORF">H9942_08205</name>
</gene>
<comment type="caution">
    <text evidence="5">The sequence shown here is derived from an EMBL/GenBank/DDBJ whole genome shotgun (WGS) entry which is preliminary data.</text>
</comment>
<evidence type="ECO:0000313" key="5">
    <source>
        <dbReference type="EMBL" id="HJB38033.1"/>
    </source>
</evidence>
<dbReference type="InterPro" id="IPR002678">
    <property type="entry name" value="DUF34/NIF3"/>
</dbReference>
<feature type="binding site" evidence="4">
    <location>
        <position position="65"/>
    </location>
    <ligand>
        <name>a divalent metal cation</name>
        <dbReference type="ChEBI" id="CHEBI:60240"/>
        <label>1</label>
    </ligand>
</feature>
<feature type="binding site" evidence="4">
    <location>
        <position position="100"/>
    </location>
    <ligand>
        <name>a divalent metal cation</name>
        <dbReference type="ChEBI" id="CHEBI:60240"/>
        <label>1</label>
    </ligand>
</feature>
<dbReference type="GO" id="GO:0046872">
    <property type="term" value="F:metal ion binding"/>
    <property type="evidence" value="ECO:0007669"/>
    <property type="project" value="UniProtKB-KW"/>
</dbReference>
<name>A0A9D2M0A5_9FIRM</name>
<dbReference type="PANTHER" id="PTHR13799">
    <property type="entry name" value="NGG1 INTERACTING FACTOR 3"/>
    <property type="match status" value="1"/>
</dbReference>
<dbReference type="Gene3D" id="3.40.1390.30">
    <property type="entry name" value="NIF3 (NGG1p interacting factor 3)-like"/>
    <property type="match status" value="2"/>
</dbReference>
<keyword evidence="3 4" id="KW-0479">Metal-binding</keyword>
<dbReference type="EMBL" id="DWXZ01000174">
    <property type="protein sequence ID" value="HJB38033.1"/>
    <property type="molecule type" value="Genomic_DNA"/>
</dbReference>
<dbReference type="AlphaFoldDB" id="A0A9D2M0A5"/>
<dbReference type="SUPFAM" id="SSF102705">
    <property type="entry name" value="NIF3 (NGG1p interacting factor 3)-like"/>
    <property type="match status" value="1"/>
</dbReference>
<dbReference type="Pfam" id="PF01784">
    <property type="entry name" value="DUF34_NIF3"/>
    <property type="match status" value="1"/>
</dbReference>
<reference evidence="5" key="2">
    <citation type="submission" date="2021-04" db="EMBL/GenBank/DDBJ databases">
        <authorList>
            <person name="Gilroy R."/>
        </authorList>
    </citation>
    <scope>NUCLEOTIDE SEQUENCE</scope>
    <source>
        <strain evidence="5">ChiBcolR8-3208</strain>
    </source>
</reference>
<feature type="binding site" evidence="4">
    <location>
        <position position="218"/>
    </location>
    <ligand>
        <name>a divalent metal cation</name>
        <dbReference type="ChEBI" id="CHEBI:60240"/>
        <label>1</label>
    </ligand>
</feature>
<comment type="similarity">
    <text evidence="1">Belongs to the GTP cyclohydrolase I type 2/NIF3 family.</text>
</comment>
<evidence type="ECO:0000256" key="2">
    <source>
        <dbReference type="ARBA" id="ARBA00022112"/>
    </source>
</evidence>
<feature type="binding site" evidence="4">
    <location>
        <position position="66"/>
    </location>
    <ligand>
        <name>a divalent metal cation</name>
        <dbReference type="ChEBI" id="CHEBI:60240"/>
        <label>1</label>
    </ligand>
</feature>
<sequence>MARIRDIYDIIDAVAPFSTALDFDNAGLLVGDGNTIVTRALLALDITPAVVAEAASMNANLILSHHPVIFHPLKSLGPQDVPYQLASRGIAALCCHTNLDLSPVCGVNVALGSKLGLRNVRREDVFGEDCVLFSGDLEEPLEPQAFAALVKEKLSAPAVKFCPGQGKVQRVFFCSGAGGGYVHQAACRGADAYLTGEMKHHEELEAAQSRLTCVAAGHYHTEKVFGEFLASYLRKRVPDTAFLLSQAEAAPMGAL</sequence>
<proteinExistence type="inferred from homology"/>
<dbReference type="FunFam" id="3.40.1390.30:FF:000001">
    <property type="entry name" value="GTP cyclohydrolase 1 type 2"/>
    <property type="match status" value="1"/>
</dbReference>
<evidence type="ECO:0000256" key="1">
    <source>
        <dbReference type="ARBA" id="ARBA00006964"/>
    </source>
</evidence>
<dbReference type="PANTHER" id="PTHR13799:SF14">
    <property type="entry name" value="GTP CYCLOHYDROLASE 1 TYPE 2 HOMOLOG"/>
    <property type="match status" value="1"/>
</dbReference>